<keyword evidence="2" id="KW-0436">Ligase</keyword>
<dbReference type="Pfam" id="PF00501">
    <property type="entry name" value="AMP-binding"/>
    <property type="match status" value="1"/>
</dbReference>
<accession>A0A9P3LFZ6</accession>
<proteinExistence type="inferred from homology"/>
<dbReference type="PROSITE" id="PS00455">
    <property type="entry name" value="AMP_BINDING"/>
    <property type="match status" value="1"/>
</dbReference>
<dbReference type="SUPFAM" id="SSF56801">
    <property type="entry name" value="Acetyl-CoA synthetase-like"/>
    <property type="match status" value="1"/>
</dbReference>
<feature type="domain" description="AMP-binding enzyme C-terminal" evidence="4">
    <location>
        <begin position="456"/>
        <end position="541"/>
    </location>
</feature>
<evidence type="ECO:0000313" key="5">
    <source>
        <dbReference type="EMBL" id="GJE93144.1"/>
    </source>
</evidence>
<dbReference type="InterPro" id="IPR025110">
    <property type="entry name" value="AMP-bd_C"/>
</dbReference>
<dbReference type="Gene3D" id="3.40.50.980">
    <property type="match status" value="2"/>
</dbReference>
<dbReference type="PANTHER" id="PTHR24096:SF149">
    <property type="entry name" value="AMP-BINDING DOMAIN-CONTAINING PROTEIN-RELATED"/>
    <property type="match status" value="1"/>
</dbReference>
<name>A0A9P3LFZ6_9APHY</name>
<reference evidence="5 6" key="1">
    <citation type="submission" date="2021-08" db="EMBL/GenBank/DDBJ databases">
        <title>Draft Genome Sequence of Phanerochaete sordida strain YK-624.</title>
        <authorList>
            <person name="Mori T."/>
            <person name="Dohra H."/>
            <person name="Suzuki T."/>
            <person name="Kawagishi H."/>
            <person name="Hirai H."/>
        </authorList>
    </citation>
    <scope>NUCLEOTIDE SEQUENCE [LARGE SCALE GENOMIC DNA]</scope>
    <source>
        <strain evidence="5 6">YK-624</strain>
    </source>
</reference>
<dbReference type="OrthoDB" id="1898221at2759"/>
<feature type="domain" description="AMP-dependent synthetase/ligase" evidence="3">
    <location>
        <begin position="27"/>
        <end position="406"/>
    </location>
</feature>
<dbReference type="InterPro" id="IPR000873">
    <property type="entry name" value="AMP-dep_synth/lig_dom"/>
</dbReference>
<gene>
    <name evidence="5" type="ORF">PsYK624_093030</name>
</gene>
<evidence type="ECO:0000256" key="1">
    <source>
        <dbReference type="ARBA" id="ARBA00006432"/>
    </source>
</evidence>
<dbReference type="PANTHER" id="PTHR24096">
    <property type="entry name" value="LONG-CHAIN-FATTY-ACID--COA LIGASE"/>
    <property type="match status" value="1"/>
</dbReference>
<dbReference type="GO" id="GO:0016405">
    <property type="term" value="F:CoA-ligase activity"/>
    <property type="evidence" value="ECO:0007669"/>
    <property type="project" value="TreeGrafter"/>
</dbReference>
<keyword evidence="6" id="KW-1185">Reference proteome</keyword>
<dbReference type="InterPro" id="IPR045851">
    <property type="entry name" value="AMP-bd_C_sf"/>
</dbReference>
<comment type="caution">
    <text evidence="5">The sequence shown here is derived from an EMBL/GenBank/DDBJ whole genome shotgun (WGS) entry which is preliminary data.</text>
</comment>
<dbReference type="Proteomes" id="UP000703269">
    <property type="component" value="Unassembled WGS sequence"/>
</dbReference>
<comment type="similarity">
    <text evidence="1">Belongs to the ATP-dependent AMP-binding enzyme family.</text>
</comment>
<dbReference type="EMBL" id="BPQB01000030">
    <property type="protein sequence ID" value="GJE93144.1"/>
    <property type="molecule type" value="Genomic_DNA"/>
</dbReference>
<sequence>MHRSRAPPLPAIPDANVFALFFGAPLPEYTLYVDAASGRRHGVREYLEWVRDAATALGAPCAQGGLGLGADDIVGVFSHNCVSYAALVHACLAIATPFANLSAYATPYELAHGLRTARPTVLFAQPALLPVALAAAKEVGLPESRIYVLEGESPSRTCLQELVDRVRRERVPREAVRPVKRDALAYLVFSSGTSGLPKAVMISHGNIWAMVTAQTIWRTEEAKYLKLTPPKVPPVALSYLPMYHALALNAVAFREFATPVTMVIMEKWDAGGVLKAIEKYRINIFMVVPSVVHQLLNHPSFPTTDFSSVVSAGCGAAHLPPALRDRFLARFKDMSLWEGFGMSELTLGISRTPPPGMYGLRVPPASCGLLVSGVAARIVRDDGTDAAPGEPGELWVRAPMVALGYYGDARATHEAFAGGWLRTGDWMRIDADGFLYFVERRKDTLKVGGAQVAPRELEDVLHAHPGALVRDVCVAGVRGGRTADERVPRAWVVLSDAGRRVGARAALEALEAWTRANLSPYKHLRGGFEVVDEIPKNPTGKVMRRVLQERFEAQYAGKAKL</sequence>
<dbReference type="GO" id="GO:0019748">
    <property type="term" value="P:secondary metabolic process"/>
    <property type="evidence" value="ECO:0007669"/>
    <property type="project" value="TreeGrafter"/>
</dbReference>
<organism evidence="5 6">
    <name type="scientific">Phanerochaete sordida</name>
    <dbReference type="NCBI Taxonomy" id="48140"/>
    <lineage>
        <taxon>Eukaryota</taxon>
        <taxon>Fungi</taxon>
        <taxon>Dikarya</taxon>
        <taxon>Basidiomycota</taxon>
        <taxon>Agaricomycotina</taxon>
        <taxon>Agaricomycetes</taxon>
        <taxon>Polyporales</taxon>
        <taxon>Phanerochaetaceae</taxon>
        <taxon>Phanerochaete</taxon>
    </lineage>
</organism>
<protein>
    <submittedName>
        <fullName evidence="5">Acetyl-CoA synthetase-like protein</fullName>
    </submittedName>
</protein>
<dbReference type="AlphaFoldDB" id="A0A9P3LFZ6"/>
<evidence type="ECO:0000259" key="4">
    <source>
        <dbReference type="Pfam" id="PF13193"/>
    </source>
</evidence>
<dbReference type="Pfam" id="PF13193">
    <property type="entry name" value="AMP-binding_C"/>
    <property type="match status" value="1"/>
</dbReference>
<evidence type="ECO:0000313" key="6">
    <source>
        <dbReference type="Proteomes" id="UP000703269"/>
    </source>
</evidence>
<dbReference type="Gene3D" id="2.30.38.10">
    <property type="entry name" value="Luciferase, Domain 3"/>
    <property type="match status" value="1"/>
</dbReference>
<dbReference type="InterPro" id="IPR020845">
    <property type="entry name" value="AMP-binding_CS"/>
</dbReference>
<dbReference type="Gene3D" id="3.30.300.30">
    <property type="match status" value="1"/>
</dbReference>
<evidence type="ECO:0000256" key="2">
    <source>
        <dbReference type="ARBA" id="ARBA00022598"/>
    </source>
</evidence>
<evidence type="ECO:0000259" key="3">
    <source>
        <dbReference type="Pfam" id="PF00501"/>
    </source>
</evidence>